<dbReference type="Pfam" id="PF23921">
    <property type="entry name" value="DUF7260"/>
    <property type="match status" value="1"/>
</dbReference>
<sequence length="268" mass="29037">MVVDTYVDDAEARVADERDHVTGERAAFTQFRKTVADMTPRTGTGNGRTGGSAASGGGAAATSFVGDSAGTTQCARVREAFADTVRPYSVDDVDADEPLLVTVREELGESVALALAPNTSLGFTPTVKNALLSTVGDRRQELDAMTHALDRETDSLRDAAADIDDITAWLADVDETPLTALDFDGLRRRHDALADHRATCDRLAADRQTFLRRTTSHNATVGLTHRSLVPYLYQEFSVTYPVLVTVARLDAVLDDCQRAVRRHLTART</sequence>
<feature type="region of interest" description="Disordered" evidence="1">
    <location>
        <begin position="36"/>
        <end position="60"/>
    </location>
</feature>
<name>A0A830FNI1_9EURY</name>
<keyword evidence="4" id="KW-1185">Reference proteome</keyword>
<accession>A0A830FNI1</accession>
<dbReference type="RefSeq" id="WP_188981032.1">
    <property type="nucleotide sequence ID" value="NZ_BMPG01000009.1"/>
</dbReference>
<dbReference type="Proteomes" id="UP000607197">
    <property type="component" value="Unassembled WGS sequence"/>
</dbReference>
<evidence type="ECO:0000259" key="2">
    <source>
        <dbReference type="Pfam" id="PF23921"/>
    </source>
</evidence>
<evidence type="ECO:0000313" key="3">
    <source>
        <dbReference type="EMBL" id="GGL73285.1"/>
    </source>
</evidence>
<reference evidence="3" key="2">
    <citation type="submission" date="2020-09" db="EMBL/GenBank/DDBJ databases">
        <authorList>
            <person name="Sun Q."/>
            <person name="Ohkuma M."/>
        </authorList>
    </citation>
    <scope>NUCLEOTIDE SEQUENCE</scope>
    <source>
        <strain evidence="3">JCM 19596</strain>
    </source>
</reference>
<evidence type="ECO:0000256" key="1">
    <source>
        <dbReference type="SAM" id="MobiDB-lite"/>
    </source>
</evidence>
<organism evidence="3 4">
    <name type="scientific">Halocalculus aciditolerans</name>
    <dbReference type="NCBI Taxonomy" id="1383812"/>
    <lineage>
        <taxon>Archaea</taxon>
        <taxon>Methanobacteriati</taxon>
        <taxon>Methanobacteriota</taxon>
        <taxon>Stenosarchaea group</taxon>
        <taxon>Halobacteria</taxon>
        <taxon>Halobacteriales</taxon>
        <taxon>Halobacteriaceae</taxon>
        <taxon>Halocalculus</taxon>
    </lineage>
</organism>
<protein>
    <recommendedName>
        <fullName evidence="2">DUF7260 domain-containing protein</fullName>
    </recommendedName>
</protein>
<proteinExistence type="predicted"/>
<gene>
    <name evidence="3" type="ORF">GCM10009039_34250</name>
</gene>
<feature type="compositionally biased region" description="Gly residues" evidence="1">
    <location>
        <begin position="44"/>
        <end position="59"/>
    </location>
</feature>
<comment type="caution">
    <text evidence="3">The sequence shown here is derived from an EMBL/GenBank/DDBJ whole genome shotgun (WGS) entry which is preliminary data.</text>
</comment>
<dbReference type="EMBL" id="BMPG01000009">
    <property type="protein sequence ID" value="GGL73285.1"/>
    <property type="molecule type" value="Genomic_DNA"/>
</dbReference>
<dbReference type="InterPro" id="IPR055684">
    <property type="entry name" value="DUF7260"/>
</dbReference>
<feature type="domain" description="DUF7260" evidence="2">
    <location>
        <begin position="5"/>
        <end position="257"/>
    </location>
</feature>
<evidence type="ECO:0000313" key="4">
    <source>
        <dbReference type="Proteomes" id="UP000607197"/>
    </source>
</evidence>
<dbReference type="OrthoDB" id="213880at2157"/>
<reference evidence="3" key="1">
    <citation type="journal article" date="2014" name="Int. J. Syst. Evol. Microbiol.">
        <title>Complete genome sequence of Corynebacterium casei LMG S-19264T (=DSM 44701T), isolated from a smear-ripened cheese.</title>
        <authorList>
            <consortium name="US DOE Joint Genome Institute (JGI-PGF)"/>
            <person name="Walter F."/>
            <person name="Albersmeier A."/>
            <person name="Kalinowski J."/>
            <person name="Ruckert C."/>
        </authorList>
    </citation>
    <scope>NUCLEOTIDE SEQUENCE</scope>
    <source>
        <strain evidence="3">JCM 19596</strain>
    </source>
</reference>
<dbReference type="AlphaFoldDB" id="A0A830FNI1"/>